<proteinExistence type="predicted"/>
<gene>
    <name evidence="1" type="ORF">JTBB02_V1_10028</name>
</gene>
<organism evidence="1">
    <name type="scientific">uncultured Woeseiaceae bacterium</name>
    <dbReference type="NCBI Taxonomy" id="1983305"/>
    <lineage>
        <taxon>Bacteria</taxon>
        <taxon>Pseudomonadati</taxon>
        <taxon>Pseudomonadota</taxon>
        <taxon>Gammaproteobacteria</taxon>
        <taxon>Woeseiales</taxon>
        <taxon>Woeseiaceae</taxon>
        <taxon>environmental samples</taxon>
    </lineage>
</organism>
<reference evidence="1" key="1">
    <citation type="submission" date="2019-07" db="EMBL/GenBank/DDBJ databases">
        <authorList>
            <person name="Weber M."/>
            <person name="Kostadinov I."/>
            <person name="Kostadinov D I."/>
        </authorList>
    </citation>
    <scope>NUCLEOTIDE SEQUENCE</scope>
    <source>
        <strain evidence="1">Gfbio:sag-sample-b02:053724c1-46a9-4a36-b237-ea2bf867836b</strain>
    </source>
</reference>
<name>A0A7D9H7S6_9GAMM</name>
<dbReference type="EMBL" id="LR633966">
    <property type="protein sequence ID" value="VUX54849.1"/>
    <property type="molecule type" value="Genomic_DNA"/>
</dbReference>
<accession>A0A7D9H7S6</accession>
<evidence type="ECO:0000313" key="1">
    <source>
        <dbReference type="EMBL" id="VUX54849.1"/>
    </source>
</evidence>
<dbReference type="AlphaFoldDB" id="A0A7D9H7S6"/>
<protein>
    <submittedName>
        <fullName evidence="1">Uncharacterized protein</fullName>
    </submittedName>
</protein>
<sequence length="43" mass="4946">MPFQVVPWHEDTKMSLLNGLDIGIMPLADTLWERGKCGYKLIQ</sequence>